<protein>
    <submittedName>
        <fullName evidence="3">Unannotated protein</fullName>
    </submittedName>
</protein>
<sequence length="305" mass="30377">MRTPFKTLTVGLVLATAAMAGCSSTTGSSGSVQNAANASASAAASAASSSAASTSPAPSPEPVTPTAEPTEAPASPVASPTDSQSASDSPTGPALGGAIAPNSDVCAEGLQYACGGIGASGVGTVFYASTTPFACGADMASTCNYLEVAPQKWNGKLVNCKGGCGGSPDSTSDRGSKGAGTGGGYPYCLGRGNGWVIPNASGTLIGTGYPNTSAMLTYCDTGTAAEQVRGYTGGGMTDWSLPSLDELNALYYYPNRNAIGGFAASAYWSSTQADTYIARNQDFKDGSQNLEAKTTHGALRPVRAF</sequence>
<accession>A0A6J7MEA4</accession>
<dbReference type="EMBL" id="CAFBNE010000277">
    <property type="protein sequence ID" value="CAB4976783.1"/>
    <property type="molecule type" value="Genomic_DNA"/>
</dbReference>
<feature type="region of interest" description="Disordered" evidence="1">
    <location>
        <begin position="47"/>
        <end position="95"/>
    </location>
</feature>
<dbReference type="AlphaFoldDB" id="A0A6J7MEA4"/>
<feature type="compositionally biased region" description="Low complexity" evidence="1">
    <location>
        <begin position="64"/>
        <end position="81"/>
    </location>
</feature>
<evidence type="ECO:0000256" key="1">
    <source>
        <dbReference type="SAM" id="MobiDB-lite"/>
    </source>
</evidence>
<feature type="compositionally biased region" description="Low complexity" evidence="1">
    <location>
        <begin position="47"/>
        <end position="56"/>
    </location>
</feature>
<feature type="domain" description="Lcl C-terminal" evidence="2">
    <location>
        <begin position="215"/>
        <end position="303"/>
    </location>
</feature>
<evidence type="ECO:0000313" key="3">
    <source>
        <dbReference type="EMBL" id="CAB4976783.1"/>
    </source>
</evidence>
<evidence type="ECO:0000259" key="2">
    <source>
        <dbReference type="Pfam" id="PF07603"/>
    </source>
</evidence>
<dbReference type="Pfam" id="PF07603">
    <property type="entry name" value="Lcl_C"/>
    <property type="match status" value="1"/>
</dbReference>
<dbReference type="PROSITE" id="PS51257">
    <property type="entry name" value="PROKAR_LIPOPROTEIN"/>
    <property type="match status" value="1"/>
</dbReference>
<dbReference type="InterPro" id="IPR011460">
    <property type="entry name" value="Lcl_C"/>
</dbReference>
<gene>
    <name evidence="3" type="ORF">UFOPK3772_03730</name>
</gene>
<proteinExistence type="predicted"/>
<organism evidence="3">
    <name type="scientific">freshwater metagenome</name>
    <dbReference type="NCBI Taxonomy" id="449393"/>
    <lineage>
        <taxon>unclassified sequences</taxon>
        <taxon>metagenomes</taxon>
        <taxon>ecological metagenomes</taxon>
    </lineage>
</organism>
<reference evidence="3" key="1">
    <citation type="submission" date="2020-05" db="EMBL/GenBank/DDBJ databases">
        <authorList>
            <person name="Chiriac C."/>
            <person name="Salcher M."/>
            <person name="Ghai R."/>
            <person name="Kavagutti S V."/>
        </authorList>
    </citation>
    <scope>NUCLEOTIDE SEQUENCE</scope>
</reference>
<name>A0A6J7MEA4_9ZZZZ</name>